<sequence length="224" mass="22842">MSRLIKICGLRTIDLALAAATAGADLIGLVFAPSRRRVTVAEAQAIAAAVRALPPPRPLIVGLFVNETADVIGQIALATGLEAIQLSGDEPADFPNPLELPLLKAIRMTGDANETAWLARIAAAGPATGPGLPALTALVDAHVAGAYGGTGQRADWERAAQLARRVPVLLAGGLTPDNVAQAIAAVDPLGVDVSSGVERDGQKDTGLMAAFVRAARVQGVGSRE</sequence>
<dbReference type="InterPro" id="IPR044643">
    <property type="entry name" value="TrpF_fam"/>
</dbReference>
<evidence type="ECO:0000313" key="12">
    <source>
        <dbReference type="Proteomes" id="UP000078287"/>
    </source>
</evidence>
<dbReference type="HAMAP" id="MF_00135">
    <property type="entry name" value="PRAI"/>
    <property type="match status" value="1"/>
</dbReference>
<evidence type="ECO:0000256" key="6">
    <source>
        <dbReference type="ARBA" id="ARBA00022822"/>
    </source>
</evidence>
<protein>
    <recommendedName>
        <fullName evidence="4 9">N-(5'-phosphoribosyl)anthranilate isomerase</fullName>
        <shortName evidence="9">PRAI</shortName>
        <ecNumber evidence="3 9">5.3.1.24</ecNumber>
    </recommendedName>
</protein>
<dbReference type="EMBL" id="LWQS01000078">
    <property type="protein sequence ID" value="OAN43629.1"/>
    <property type="molecule type" value="Genomic_DNA"/>
</dbReference>
<feature type="domain" description="N-(5'phosphoribosyl) anthranilate isomerase (PRAI)" evidence="10">
    <location>
        <begin position="5"/>
        <end position="213"/>
    </location>
</feature>
<reference evidence="11 12" key="1">
    <citation type="submission" date="2016-04" db="EMBL/GenBank/DDBJ databases">
        <title>Chloroflexus islandicus sp. nov., a thermophilic filamentous anoxygenic phototrophic bacterium from geyser Strokkur (Iceland).</title>
        <authorList>
            <person name="Gaisin V.A."/>
            <person name="Kalashnikov A.M."/>
            <person name="Sukhacheva M.V."/>
            <person name="Grouzdev D.S."/>
            <person name="Ivanov T.M."/>
            <person name="Kuznetsov B."/>
            <person name="Gorlenko V.M."/>
        </authorList>
    </citation>
    <scope>NUCLEOTIDE SEQUENCE [LARGE SCALE GENOMIC DNA]</scope>
    <source>
        <strain evidence="12">isl-2</strain>
    </source>
</reference>
<dbReference type="SUPFAM" id="SSF51366">
    <property type="entry name" value="Ribulose-phoshate binding barrel"/>
    <property type="match status" value="1"/>
</dbReference>
<keyword evidence="5 9" id="KW-0028">Amino-acid biosynthesis</keyword>
<name>A0A178M4F2_9CHLR</name>
<organism evidence="11 12">
    <name type="scientific">Chloroflexus islandicus</name>
    <dbReference type="NCBI Taxonomy" id="1707952"/>
    <lineage>
        <taxon>Bacteria</taxon>
        <taxon>Bacillati</taxon>
        <taxon>Chloroflexota</taxon>
        <taxon>Chloroflexia</taxon>
        <taxon>Chloroflexales</taxon>
        <taxon>Chloroflexineae</taxon>
        <taxon>Chloroflexaceae</taxon>
        <taxon>Chloroflexus</taxon>
    </lineage>
</organism>
<dbReference type="UniPathway" id="UPA00035">
    <property type="reaction ID" value="UER00042"/>
</dbReference>
<dbReference type="InterPro" id="IPR011060">
    <property type="entry name" value="RibuloseP-bd_barrel"/>
</dbReference>
<dbReference type="AlphaFoldDB" id="A0A178M4F2"/>
<evidence type="ECO:0000313" key="11">
    <source>
        <dbReference type="EMBL" id="OAN43629.1"/>
    </source>
</evidence>
<gene>
    <name evidence="9" type="primary">trpF</name>
    <name evidence="11" type="ORF">A6A03_18195</name>
</gene>
<comment type="pathway">
    <text evidence="2 9">Amino-acid biosynthesis; L-tryptophan biosynthesis; L-tryptophan from chorismate: step 3/5.</text>
</comment>
<evidence type="ECO:0000256" key="8">
    <source>
        <dbReference type="ARBA" id="ARBA00023235"/>
    </source>
</evidence>
<dbReference type="RefSeq" id="WP_066790068.1">
    <property type="nucleotide sequence ID" value="NZ_LWQS01000078.1"/>
</dbReference>
<evidence type="ECO:0000256" key="1">
    <source>
        <dbReference type="ARBA" id="ARBA00001164"/>
    </source>
</evidence>
<evidence type="ECO:0000256" key="4">
    <source>
        <dbReference type="ARBA" id="ARBA00022272"/>
    </source>
</evidence>
<proteinExistence type="inferred from homology"/>
<dbReference type="InterPro" id="IPR001240">
    <property type="entry name" value="PRAI_dom"/>
</dbReference>
<evidence type="ECO:0000256" key="7">
    <source>
        <dbReference type="ARBA" id="ARBA00023141"/>
    </source>
</evidence>
<evidence type="ECO:0000256" key="2">
    <source>
        <dbReference type="ARBA" id="ARBA00004664"/>
    </source>
</evidence>
<comment type="similarity">
    <text evidence="9">Belongs to the TrpF family.</text>
</comment>
<evidence type="ECO:0000256" key="5">
    <source>
        <dbReference type="ARBA" id="ARBA00022605"/>
    </source>
</evidence>
<dbReference type="Proteomes" id="UP000078287">
    <property type="component" value="Unassembled WGS sequence"/>
</dbReference>
<keyword evidence="6 9" id="KW-0822">Tryptophan biosynthesis</keyword>
<comment type="caution">
    <text evidence="11">The sequence shown here is derived from an EMBL/GenBank/DDBJ whole genome shotgun (WGS) entry which is preliminary data.</text>
</comment>
<dbReference type="EC" id="5.3.1.24" evidence="3 9"/>
<evidence type="ECO:0000256" key="3">
    <source>
        <dbReference type="ARBA" id="ARBA00012572"/>
    </source>
</evidence>
<keyword evidence="12" id="KW-1185">Reference proteome</keyword>
<dbReference type="STRING" id="1707952.A6A03_18195"/>
<dbReference type="PANTHER" id="PTHR42894">
    <property type="entry name" value="N-(5'-PHOSPHORIBOSYL)ANTHRANILATE ISOMERASE"/>
    <property type="match status" value="1"/>
</dbReference>
<comment type="catalytic activity">
    <reaction evidence="1 9">
        <text>N-(5-phospho-beta-D-ribosyl)anthranilate = 1-(2-carboxyphenylamino)-1-deoxy-D-ribulose 5-phosphate</text>
        <dbReference type="Rhea" id="RHEA:21540"/>
        <dbReference type="ChEBI" id="CHEBI:18277"/>
        <dbReference type="ChEBI" id="CHEBI:58613"/>
        <dbReference type="EC" id="5.3.1.24"/>
    </reaction>
</comment>
<dbReference type="GO" id="GO:0004640">
    <property type="term" value="F:phosphoribosylanthranilate isomerase activity"/>
    <property type="evidence" value="ECO:0007669"/>
    <property type="project" value="UniProtKB-UniRule"/>
</dbReference>
<dbReference type="CDD" id="cd00405">
    <property type="entry name" value="PRAI"/>
    <property type="match status" value="1"/>
</dbReference>
<evidence type="ECO:0000259" key="10">
    <source>
        <dbReference type="Pfam" id="PF00697"/>
    </source>
</evidence>
<accession>A0A178M4F2</accession>
<keyword evidence="8 9" id="KW-0413">Isomerase</keyword>
<dbReference type="Gene3D" id="3.20.20.70">
    <property type="entry name" value="Aldolase class I"/>
    <property type="match status" value="1"/>
</dbReference>
<dbReference type="PANTHER" id="PTHR42894:SF1">
    <property type="entry name" value="N-(5'-PHOSPHORIBOSYL)ANTHRANILATE ISOMERASE"/>
    <property type="match status" value="1"/>
</dbReference>
<keyword evidence="7 9" id="KW-0057">Aromatic amino acid biosynthesis</keyword>
<dbReference type="GO" id="GO:0000162">
    <property type="term" value="P:L-tryptophan biosynthetic process"/>
    <property type="evidence" value="ECO:0007669"/>
    <property type="project" value="UniProtKB-UniRule"/>
</dbReference>
<dbReference type="InterPro" id="IPR013785">
    <property type="entry name" value="Aldolase_TIM"/>
</dbReference>
<dbReference type="OrthoDB" id="9786954at2"/>
<evidence type="ECO:0000256" key="9">
    <source>
        <dbReference type="HAMAP-Rule" id="MF_00135"/>
    </source>
</evidence>
<dbReference type="Pfam" id="PF00697">
    <property type="entry name" value="PRAI"/>
    <property type="match status" value="1"/>
</dbReference>